<dbReference type="CDD" id="cd19769">
    <property type="entry name" value="Bbox2_TRIM16-like"/>
    <property type="match status" value="1"/>
</dbReference>
<dbReference type="PANTHER" id="PTHR25465:SF5">
    <property type="entry name" value="E3 UBIQUITIN_ISG15 LIGASE TRIM25-RELATED"/>
    <property type="match status" value="1"/>
</dbReference>
<evidence type="ECO:0000256" key="4">
    <source>
        <dbReference type="PROSITE-ProRule" id="PRU00024"/>
    </source>
</evidence>
<evidence type="ECO:0000256" key="2">
    <source>
        <dbReference type="ARBA" id="ARBA00022771"/>
    </source>
</evidence>
<keyword evidence="5" id="KW-0175">Coiled coil</keyword>
<keyword evidence="1" id="KW-0479">Metal-binding</keyword>
<dbReference type="AlphaFoldDB" id="A0A6J2WYB9"/>
<dbReference type="PROSITE" id="PS50119">
    <property type="entry name" value="ZF_BBOX"/>
    <property type="match status" value="1"/>
</dbReference>
<dbReference type="Gene3D" id="3.30.160.60">
    <property type="entry name" value="Classic Zinc Finger"/>
    <property type="match status" value="1"/>
</dbReference>
<dbReference type="GeneID" id="115829241"/>
<dbReference type="InterPro" id="IPR001841">
    <property type="entry name" value="Znf_RING"/>
</dbReference>
<dbReference type="PROSITE" id="PS50089">
    <property type="entry name" value="ZF_RING_2"/>
    <property type="match status" value="1"/>
</dbReference>
<dbReference type="Pfam" id="PF25600">
    <property type="entry name" value="TRIM_CC"/>
    <property type="match status" value="1"/>
</dbReference>
<dbReference type="RefSeq" id="XP_030649162.1">
    <property type="nucleotide sequence ID" value="XM_030793302.1"/>
</dbReference>
<organism evidence="8 9">
    <name type="scientific">Chanos chanos</name>
    <name type="common">Milkfish</name>
    <name type="synonym">Mugil chanos</name>
    <dbReference type="NCBI Taxonomy" id="29144"/>
    <lineage>
        <taxon>Eukaryota</taxon>
        <taxon>Metazoa</taxon>
        <taxon>Chordata</taxon>
        <taxon>Craniata</taxon>
        <taxon>Vertebrata</taxon>
        <taxon>Euteleostomi</taxon>
        <taxon>Actinopterygii</taxon>
        <taxon>Neopterygii</taxon>
        <taxon>Teleostei</taxon>
        <taxon>Ostariophysi</taxon>
        <taxon>Gonorynchiformes</taxon>
        <taxon>Chanidae</taxon>
        <taxon>Chanos</taxon>
    </lineage>
</organism>
<reference evidence="9" key="1">
    <citation type="submission" date="2025-08" db="UniProtKB">
        <authorList>
            <consortium name="RefSeq"/>
        </authorList>
    </citation>
    <scope>IDENTIFICATION</scope>
</reference>
<dbReference type="SUPFAM" id="SSF57850">
    <property type="entry name" value="RING/U-box"/>
    <property type="match status" value="1"/>
</dbReference>
<accession>A0A6J2WYB9</accession>
<dbReference type="Pfam" id="PF15227">
    <property type="entry name" value="zf-C3HC4_4"/>
    <property type="match status" value="1"/>
</dbReference>
<dbReference type="SUPFAM" id="SSF57845">
    <property type="entry name" value="B-box zinc-binding domain"/>
    <property type="match status" value="1"/>
</dbReference>
<dbReference type="InterPro" id="IPR017907">
    <property type="entry name" value="Znf_RING_CS"/>
</dbReference>
<evidence type="ECO:0000259" key="7">
    <source>
        <dbReference type="PROSITE" id="PS50119"/>
    </source>
</evidence>
<dbReference type="Gene3D" id="4.10.830.40">
    <property type="match status" value="1"/>
</dbReference>
<dbReference type="InterPro" id="IPR013083">
    <property type="entry name" value="Znf_RING/FYVE/PHD"/>
</dbReference>
<dbReference type="OrthoDB" id="6105938at2759"/>
<feature type="coiled-coil region" evidence="5">
    <location>
        <begin position="193"/>
        <end position="296"/>
    </location>
</feature>
<dbReference type="SMART" id="SM00184">
    <property type="entry name" value="RING"/>
    <property type="match status" value="1"/>
</dbReference>
<dbReference type="InterPro" id="IPR000315">
    <property type="entry name" value="Znf_B-box"/>
</dbReference>
<feature type="domain" description="B box-type" evidence="7">
    <location>
        <begin position="149"/>
        <end position="189"/>
    </location>
</feature>
<evidence type="ECO:0000313" key="8">
    <source>
        <dbReference type="Proteomes" id="UP000504632"/>
    </source>
</evidence>
<evidence type="ECO:0000256" key="3">
    <source>
        <dbReference type="ARBA" id="ARBA00022833"/>
    </source>
</evidence>
<keyword evidence="3" id="KW-0862">Zinc</keyword>
<dbReference type="InterPro" id="IPR051051">
    <property type="entry name" value="E3_ubiq-ligase_TRIM/RNF"/>
</dbReference>
<dbReference type="InterPro" id="IPR058030">
    <property type="entry name" value="TRIM8/14/16/25/29/45/65_CC"/>
</dbReference>
<dbReference type="InParanoid" id="A0A6J2WYB9"/>
<feature type="domain" description="RING-type" evidence="6">
    <location>
        <begin position="15"/>
        <end position="58"/>
    </location>
</feature>
<evidence type="ECO:0000259" key="6">
    <source>
        <dbReference type="PROSITE" id="PS50089"/>
    </source>
</evidence>
<evidence type="ECO:0000256" key="5">
    <source>
        <dbReference type="SAM" id="Coils"/>
    </source>
</evidence>
<dbReference type="Gene3D" id="3.30.40.10">
    <property type="entry name" value="Zinc/RING finger domain, C3HC4 (zinc finger)"/>
    <property type="match status" value="1"/>
</dbReference>
<proteinExistence type="predicted"/>
<sequence length="313" mass="35601">MAGAGEPLYQDQFICPICLDPLEDPVTIPCGHSYCMGCIKGCWDQEEPKGIYSCPQCRQTFSPRPALNKNTMFAEVVEKLKKTGLHVSAPARRHAEPGDVECSVCSGRKLRAVKSCFVCLDSYCEIHFRYHEELHSGKKHKVIDATRDLQGAVCSLHDGLMNLYCHTDQKCICQQCAVEEHKDHVTITTVAKRTEVQRQLGEVQKEFQQKIQEREKEVQELRKAVVLCKRTAQAAVDNSERIFTELIQSVERKRREVTDLIRTQEKAQLGRAEGLLDRLEQEIAELRRRTSGLDQLSHANNDVHFLRTQPASL</sequence>
<dbReference type="PANTHER" id="PTHR25465">
    <property type="entry name" value="B-BOX DOMAIN CONTAINING"/>
    <property type="match status" value="1"/>
</dbReference>
<dbReference type="GO" id="GO:0008270">
    <property type="term" value="F:zinc ion binding"/>
    <property type="evidence" value="ECO:0007669"/>
    <property type="project" value="UniProtKB-KW"/>
</dbReference>
<protein>
    <submittedName>
        <fullName evidence="9">E3 ubiquitin-protein ligase TRIM47</fullName>
    </submittedName>
</protein>
<dbReference type="PROSITE" id="PS00518">
    <property type="entry name" value="ZF_RING_1"/>
    <property type="match status" value="1"/>
</dbReference>
<dbReference type="Pfam" id="PF00643">
    <property type="entry name" value="zf-B_box"/>
    <property type="match status" value="1"/>
</dbReference>
<dbReference type="Proteomes" id="UP000504632">
    <property type="component" value="Chromosome 16"/>
</dbReference>
<keyword evidence="8" id="KW-1185">Reference proteome</keyword>
<evidence type="ECO:0000313" key="9">
    <source>
        <dbReference type="RefSeq" id="XP_030649162.1"/>
    </source>
</evidence>
<dbReference type="SMART" id="SM00336">
    <property type="entry name" value="BBOX"/>
    <property type="match status" value="1"/>
</dbReference>
<name>A0A6J2WYB9_CHACN</name>
<gene>
    <name evidence="9" type="primary">si:busm1-163l24.4</name>
</gene>
<evidence type="ECO:0000256" key="1">
    <source>
        <dbReference type="ARBA" id="ARBA00022723"/>
    </source>
</evidence>
<keyword evidence="2 4" id="KW-0863">Zinc-finger</keyword>